<dbReference type="Gene3D" id="1.10.150.240">
    <property type="entry name" value="Putative phosphatase, domain 2"/>
    <property type="match status" value="1"/>
</dbReference>
<dbReference type="SFLD" id="SFLDG01129">
    <property type="entry name" value="C1.5:_HAD__Beta-PGM__Phosphata"/>
    <property type="match status" value="1"/>
</dbReference>
<organism evidence="6 7">
    <name type="scientific">Maribellus comscasis</name>
    <dbReference type="NCBI Taxonomy" id="2681766"/>
    <lineage>
        <taxon>Bacteria</taxon>
        <taxon>Pseudomonadati</taxon>
        <taxon>Bacteroidota</taxon>
        <taxon>Bacteroidia</taxon>
        <taxon>Marinilabiliales</taxon>
        <taxon>Prolixibacteraceae</taxon>
        <taxon>Maribellus</taxon>
    </lineage>
</organism>
<protein>
    <submittedName>
        <fullName evidence="6">HAD-IA family hydrolase</fullName>
    </submittedName>
</protein>
<dbReference type="InterPro" id="IPR051600">
    <property type="entry name" value="Beta-PGM-like"/>
</dbReference>
<dbReference type="SUPFAM" id="SSF56784">
    <property type="entry name" value="HAD-like"/>
    <property type="match status" value="1"/>
</dbReference>
<dbReference type="Pfam" id="PF13419">
    <property type="entry name" value="HAD_2"/>
    <property type="match status" value="1"/>
</dbReference>
<keyword evidence="4" id="KW-0460">Magnesium</keyword>
<name>A0A6I6K4A4_9BACT</name>
<dbReference type="PRINTS" id="PR00413">
    <property type="entry name" value="HADHALOGNASE"/>
</dbReference>
<dbReference type="AlphaFoldDB" id="A0A6I6K4A4"/>
<dbReference type="KEGG" id="mcos:GM418_14400"/>
<reference evidence="6 7" key="1">
    <citation type="submission" date="2019-11" db="EMBL/GenBank/DDBJ databases">
        <authorList>
            <person name="Zheng R.K."/>
            <person name="Sun C.M."/>
        </authorList>
    </citation>
    <scope>NUCLEOTIDE SEQUENCE [LARGE SCALE GENOMIC DNA]</scope>
    <source>
        <strain evidence="6 7">WC007</strain>
    </source>
</reference>
<dbReference type="InterPro" id="IPR036412">
    <property type="entry name" value="HAD-like_sf"/>
</dbReference>
<dbReference type="EMBL" id="CP046401">
    <property type="protein sequence ID" value="QGY44814.1"/>
    <property type="molecule type" value="Genomic_DNA"/>
</dbReference>
<dbReference type="InterPro" id="IPR023214">
    <property type="entry name" value="HAD_sf"/>
</dbReference>
<comment type="cofactor">
    <cofactor evidence="1">
        <name>Mg(2+)</name>
        <dbReference type="ChEBI" id="CHEBI:18420"/>
    </cofactor>
</comment>
<dbReference type="RefSeq" id="WP_158867477.1">
    <property type="nucleotide sequence ID" value="NZ_CP046401.1"/>
</dbReference>
<keyword evidence="6" id="KW-0378">Hydrolase</keyword>
<evidence type="ECO:0000313" key="7">
    <source>
        <dbReference type="Proteomes" id="UP000428260"/>
    </source>
</evidence>
<sequence>MTDTIFFDLDGVIINSEPLHCKTKALALDAFQIQYPEDIFDKFKGVPEDKFFIYVSEHLDPQHRPYALLQVKRQEILADFLPELPTVEGFFDFFEFIKNKNFRKALVTSSTDQELKNIDKHLGILSLFDQIVSADLTKYHKPHPAPYLKALEIMQTKTENCVIIEDAPNGIISGKKAGCKVYALTTSFKKEELAQAGADKIFDNYKQIKETF</sequence>
<dbReference type="PANTHER" id="PTHR46193">
    <property type="entry name" value="6-PHOSPHOGLUCONATE PHOSPHATASE"/>
    <property type="match status" value="1"/>
</dbReference>
<evidence type="ECO:0000256" key="4">
    <source>
        <dbReference type="ARBA" id="ARBA00022842"/>
    </source>
</evidence>
<dbReference type="GO" id="GO:0016787">
    <property type="term" value="F:hydrolase activity"/>
    <property type="evidence" value="ECO:0007669"/>
    <property type="project" value="UniProtKB-KW"/>
</dbReference>
<dbReference type="SFLD" id="SFLDS00003">
    <property type="entry name" value="Haloacid_Dehalogenase"/>
    <property type="match status" value="1"/>
</dbReference>
<proteinExistence type="inferred from homology"/>
<dbReference type="Gene3D" id="3.40.50.1000">
    <property type="entry name" value="HAD superfamily/HAD-like"/>
    <property type="match status" value="1"/>
</dbReference>
<keyword evidence="3" id="KW-0479">Metal-binding</keyword>
<dbReference type="GO" id="GO:0046872">
    <property type="term" value="F:metal ion binding"/>
    <property type="evidence" value="ECO:0007669"/>
    <property type="project" value="UniProtKB-KW"/>
</dbReference>
<dbReference type="InterPro" id="IPR023198">
    <property type="entry name" value="PGP-like_dom2"/>
</dbReference>
<dbReference type="NCBIfam" id="TIGR01509">
    <property type="entry name" value="HAD-SF-IA-v3"/>
    <property type="match status" value="1"/>
</dbReference>
<gene>
    <name evidence="6" type="ORF">GM418_14400</name>
</gene>
<dbReference type="Proteomes" id="UP000428260">
    <property type="component" value="Chromosome"/>
</dbReference>
<dbReference type="PANTHER" id="PTHR46193:SF18">
    <property type="entry name" value="HEXITOL PHOSPHATASE B"/>
    <property type="match status" value="1"/>
</dbReference>
<keyword evidence="7" id="KW-1185">Reference proteome</keyword>
<dbReference type="InterPro" id="IPR006439">
    <property type="entry name" value="HAD-SF_hydro_IA"/>
</dbReference>
<dbReference type="CDD" id="cd07505">
    <property type="entry name" value="HAD_BPGM-like"/>
    <property type="match status" value="1"/>
</dbReference>
<evidence type="ECO:0000256" key="3">
    <source>
        <dbReference type="ARBA" id="ARBA00022723"/>
    </source>
</evidence>
<evidence type="ECO:0000256" key="5">
    <source>
        <dbReference type="ARBA" id="ARBA00023277"/>
    </source>
</evidence>
<comment type="similarity">
    <text evidence="2">Belongs to the HAD-like hydrolase superfamily. CbbY/CbbZ/Gph/YieH family.</text>
</comment>
<keyword evidence="5" id="KW-0119">Carbohydrate metabolism</keyword>
<dbReference type="InterPro" id="IPR041492">
    <property type="entry name" value="HAD_2"/>
</dbReference>
<evidence type="ECO:0000256" key="2">
    <source>
        <dbReference type="ARBA" id="ARBA00006171"/>
    </source>
</evidence>
<evidence type="ECO:0000313" key="6">
    <source>
        <dbReference type="EMBL" id="QGY44814.1"/>
    </source>
</evidence>
<dbReference type="SFLD" id="SFLDG01135">
    <property type="entry name" value="C1.5.6:_HAD__Beta-PGM__Phospha"/>
    <property type="match status" value="1"/>
</dbReference>
<accession>A0A6I6K4A4</accession>
<evidence type="ECO:0000256" key="1">
    <source>
        <dbReference type="ARBA" id="ARBA00001946"/>
    </source>
</evidence>